<feature type="domain" description="SH3b" evidence="2">
    <location>
        <begin position="308"/>
        <end position="369"/>
    </location>
</feature>
<evidence type="ECO:0000256" key="1">
    <source>
        <dbReference type="SAM" id="MobiDB-lite"/>
    </source>
</evidence>
<dbReference type="InterPro" id="IPR003646">
    <property type="entry name" value="SH3-like_bac-type"/>
</dbReference>
<dbReference type="Gene3D" id="2.30.30.40">
    <property type="entry name" value="SH3 Domains"/>
    <property type="match status" value="1"/>
</dbReference>
<reference evidence="4" key="1">
    <citation type="journal article" date="2019" name="Int. J. Syst. Evol. Microbiol.">
        <title>The Global Catalogue of Microorganisms (GCM) 10K type strain sequencing project: providing services to taxonomists for standard genome sequencing and annotation.</title>
        <authorList>
            <consortium name="The Broad Institute Genomics Platform"/>
            <consortium name="The Broad Institute Genome Sequencing Center for Infectious Disease"/>
            <person name="Wu L."/>
            <person name="Ma J."/>
        </authorList>
    </citation>
    <scope>NUCLEOTIDE SEQUENCE [LARGE SCALE GENOMIC DNA]</scope>
    <source>
        <strain evidence="4">KCTC 52640</strain>
    </source>
</reference>
<dbReference type="SMART" id="SM00287">
    <property type="entry name" value="SH3b"/>
    <property type="match status" value="1"/>
</dbReference>
<sequence>MISLFTAAMPRRLPILGVFLLVLLASGCVTGPRLVTPEPPPIPEGGPPVPEANEVVLSDNTQLVANTAFGHIKIEAGPGLRRVFTWNDVRRGAIMEPREKRFAGSLGIKYDGKPPVWQTAEGVTQLRYEEGQRRFENFDDAKIWMQIRRLHYTYNNSGIVVGWQQKGDTLHVELWQFYIDGKQPTVMANADDAAIDVSPLTVVPQKMKPQLVYADGHSEPYNTETASAYKGAGASTAAGASAQASNCNVFKRLFGKCPAPKPAPAPEAEASAAAAAETAPPAGNADASGKAADSTTSKKASPKKAESAPRAVIDGGTVNIRSRATTKSDVLFQAKKGDSVVIRKEEKDWRYVEFEDGRKGWVANFLLKH</sequence>
<dbReference type="CDD" id="cd00174">
    <property type="entry name" value="SH3"/>
    <property type="match status" value="1"/>
</dbReference>
<dbReference type="PROSITE" id="PS51781">
    <property type="entry name" value="SH3B"/>
    <property type="match status" value="1"/>
</dbReference>
<gene>
    <name evidence="3" type="ORF">ACFOSU_20800</name>
</gene>
<evidence type="ECO:0000259" key="2">
    <source>
        <dbReference type="PROSITE" id="PS51781"/>
    </source>
</evidence>
<evidence type="ECO:0000313" key="4">
    <source>
        <dbReference type="Proteomes" id="UP001595462"/>
    </source>
</evidence>
<feature type="compositionally biased region" description="Low complexity" evidence="1">
    <location>
        <begin position="266"/>
        <end position="299"/>
    </location>
</feature>
<accession>A0ABV7EXZ1</accession>
<dbReference type="EMBL" id="JBHRSS010000010">
    <property type="protein sequence ID" value="MFC3106321.1"/>
    <property type="molecule type" value="Genomic_DNA"/>
</dbReference>
<dbReference type="Pfam" id="PF08239">
    <property type="entry name" value="SH3_3"/>
    <property type="match status" value="1"/>
</dbReference>
<comment type="caution">
    <text evidence="3">The sequence shown here is derived from an EMBL/GenBank/DDBJ whole genome shotgun (WGS) entry which is preliminary data.</text>
</comment>
<dbReference type="Proteomes" id="UP001595462">
    <property type="component" value="Unassembled WGS sequence"/>
</dbReference>
<feature type="region of interest" description="Disordered" evidence="1">
    <location>
        <begin position="260"/>
        <end position="314"/>
    </location>
</feature>
<keyword evidence="4" id="KW-1185">Reference proteome</keyword>
<organism evidence="3 4">
    <name type="scientific">Salinisphaera aquimarina</name>
    <dbReference type="NCBI Taxonomy" id="2094031"/>
    <lineage>
        <taxon>Bacteria</taxon>
        <taxon>Pseudomonadati</taxon>
        <taxon>Pseudomonadota</taxon>
        <taxon>Gammaproteobacteria</taxon>
        <taxon>Salinisphaerales</taxon>
        <taxon>Salinisphaeraceae</taxon>
        <taxon>Salinisphaera</taxon>
    </lineage>
</organism>
<evidence type="ECO:0000313" key="3">
    <source>
        <dbReference type="EMBL" id="MFC3106321.1"/>
    </source>
</evidence>
<protein>
    <submittedName>
        <fullName evidence="3">SH3 domain-containing protein</fullName>
    </submittedName>
</protein>
<dbReference type="RefSeq" id="WP_380691961.1">
    <property type="nucleotide sequence ID" value="NZ_JBHRSS010000010.1"/>
</dbReference>
<proteinExistence type="predicted"/>
<name>A0ABV7EXZ1_9GAMM</name>